<protein>
    <submittedName>
        <fullName evidence="2">Uncharacterized protein</fullName>
    </submittedName>
</protein>
<organism evidence="2 3">
    <name type="scientific">Hymenobacter elongatus</name>
    <dbReference type="NCBI Taxonomy" id="877208"/>
    <lineage>
        <taxon>Bacteria</taxon>
        <taxon>Pseudomonadati</taxon>
        <taxon>Bacteroidota</taxon>
        <taxon>Cytophagia</taxon>
        <taxon>Cytophagales</taxon>
        <taxon>Hymenobacteraceae</taxon>
        <taxon>Hymenobacter</taxon>
    </lineage>
</organism>
<dbReference type="AlphaFoldDB" id="A0A4Z0PE54"/>
<feature type="region of interest" description="Disordered" evidence="1">
    <location>
        <begin position="23"/>
        <end position="59"/>
    </location>
</feature>
<reference evidence="2 3" key="1">
    <citation type="submission" date="2019-04" db="EMBL/GenBank/DDBJ databases">
        <authorList>
            <person name="Feng G."/>
            <person name="Zhang J."/>
            <person name="Zhu H."/>
        </authorList>
    </citation>
    <scope>NUCLEOTIDE SEQUENCE [LARGE SCALE GENOMIC DNA]</scope>
    <source>
        <strain evidence="2 3">JCM 17223</strain>
    </source>
</reference>
<accession>A0A4Z0PE54</accession>
<gene>
    <name evidence="2" type="ORF">E5J99_20550</name>
</gene>
<evidence type="ECO:0000313" key="2">
    <source>
        <dbReference type="EMBL" id="TGE12075.1"/>
    </source>
</evidence>
<comment type="caution">
    <text evidence="2">The sequence shown here is derived from an EMBL/GenBank/DDBJ whole genome shotgun (WGS) entry which is preliminary data.</text>
</comment>
<sequence>MSSPAWGGLSQGQGLFRGREHEFSGHLRGQQPTMRREQASRQVARWPQRPPTKGKCVMSPTHTWVWGGGSGLAEQSVFGHHGGRVGHGRAGPLRTGAQRVQAQVVQSSTQRVAPHRVAFGAQFGPQPPGTIAAGRACKGGMGGRVPEHRDDGGPLPPLVIASCAHGQQAAKHLHGPRLRAVLDELVTTHV</sequence>
<dbReference type="EMBL" id="SRLD01000079">
    <property type="protein sequence ID" value="TGE12075.1"/>
    <property type="molecule type" value="Genomic_DNA"/>
</dbReference>
<proteinExistence type="predicted"/>
<evidence type="ECO:0000313" key="3">
    <source>
        <dbReference type="Proteomes" id="UP000297739"/>
    </source>
</evidence>
<name>A0A4Z0PE54_9BACT</name>
<keyword evidence="3" id="KW-1185">Reference proteome</keyword>
<dbReference type="Proteomes" id="UP000297739">
    <property type="component" value="Unassembled WGS sequence"/>
</dbReference>
<dbReference type="RefSeq" id="WP_135499683.1">
    <property type="nucleotide sequence ID" value="NZ_SRLD01000079.1"/>
</dbReference>
<evidence type="ECO:0000256" key="1">
    <source>
        <dbReference type="SAM" id="MobiDB-lite"/>
    </source>
</evidence>